<dbReference type="EMBL" id="CP017248">
    <property type="protein sequence ID" value="AOR31594.1"/>
    <property type="molecule type" value="Genomic_DNA"/>
</dbReference>
<dbReference type="RefSeq" id="WP_069778238.1">
    <property type="nucleotide sequence ID" value="NZ_CP017248.1"/>
</dbReference>
<protein>
    <recommendedName>
        <fullName evidence="3">DUF1877 domain-containing protein</fullName>
    </recommendedName>
</protein>
<sequence length="159" mass="17325">MGVSHEYFRADDRGTAVERVTGPDGDRLGVDGLDVGGMDPHLALPRLIAFAAGIPPARGERPELVWPDPDEVPYPDETLVTSGTAWDDGTFLEELPDAWRDTLADVVEDAVPMLALQACDLDEAHFADYLHAEDSIRTFVGLAHRARTEGAHLYCLTSL</sequence>
<proteinExistence type="predicted"/>
<evidence type="ECO:0008006" key="3">
    <source>
        <dbReference type="Google" id="ProtNLM"/>
    </source>
</evidence>
<reference evidence="2" key="1">
    <citation type="submission" date="2016-09" db="EMBL/GenBank/DDBJ databases">
        <title>Streptomyces puniciscabiei strain:TW1S1 Genome sequencing and assembly.</title>
        <authorList>
            <person name="Kim M.-K."/>
            <person name="Kim S.B."/>
        </authorList>
    </citation>
    <scope>NUCLEOTIDE SEQUENCE [LARGE SCALE GENOMIC DNA]</scope>
    <source>
        <strain evidence="2">TW1S1</strain>
    </source>
</reference>
<keyword evidence="2" id="KW-1185">Reference proteome</keyword>
<dbReference type="KEGG" id="spun:BFF78_11525"/>
<organism evidence="1 2">
    <name type="scientific">Streptomyces fodineus</name>
    <dbReference type="NCBI Taxonomy" id="1904616"/>
    <lineage>
        <taxon>Bacteria</taxon>
        <taxon>Bacillati</taxon>
        <taxon>Actinomycetota</taxon>
        <taxon>Actinomycetes</taxon>
        <taxon>Kitasatosporales</taxon>
        <taxon>Streptomycetaceae</taxon>
        <taxon>Streptomyces</taxon>
    </lineage>
</organism>
<evidence type="ECO:0000313" key="1">
    <source>
        <dbReference type="EMBL" id="AOR31594.1"/>
    </source>
</evidence>
<name>A0A1D7Y7X0_9ACTN</name>
<dbReference type="Proteomes" id="UP000094960">
    <property type="component" value="Chromosome"/>
</dbReference>
<gene>
    <name evidence="1" type="ORF">BFF78_11525</name>
</gene>
<dbReference type="AlphaFoldDB" id="A0A1D7Y7X0"/>
<accession>A0A1D7Y7X0</accession>
<evidence type="ECO:0000313" key="2">
    <source>
        <dbReference type="Proteomes" id="UP000094960"/>
    </source>
</evidence>